<feature type="chain" id="PRO_5010861719" evidence="1">
    <location>
        <begin position="20"/>
        <end position="103"/>
    </location>
</feature>
<dbReference type="EnsemblMetazoa" id="Aqu2.1.42440_001">
    <property type="protein sequence ID" value="Aqu2.1.42440_001"/>
    <property type="gene ID" value="Aqu2.1.42440"/>
</dbReference>
<reference evidence="2" key="1">
    <citation type="submission" date="2017-05" db="UniProtKB">
        <authorList>
            <consortium name="EnsemblMetazoa"/>
        </authorList>
    </citation>
    <scope>IDENTIFICATION</scope>
</reference>
<dbReference type="AlphaFoldDB" id="A0A1X7VRI7"/>
<name>A0A1X7VRI7_AMPQE</name>
<keyword evidence="1" id="KW-0732">Signal</keyword>
<organism evidence="2">
    <name type="scientific">Amphimedon queenslandica</name>
    <name type="common">Sponge</name>
    <dbReference type="NCBI Taxonomy" id="400682"/>
    <lineage>
        <taxon>Eukaryota</taxon>
        <taxon>Metazoa</taxon>
        <taxon>Porifera</taxon>
        <taxon>Demospongiae</taxon>
        <taxon>Heteroscleromorpha</taxon>
        <taxon>Haplosclerida</taxon>
        <taxon>Niphatidae</taxon>
        <taxon>Amphimedon</taxon>
    </lineage>
</organism>
<protein>
    <submittedName>
        <fullName evidence="2">Uncharacterized protein</fullName>
    </submittedName>
</protein>
<evidence type="ECO:0000313" key="2">
    <source>
        <dbReference type="EnsemblMetazoa" id="Aqu2.1.42440_001"/>
    </source>
</evidence>
<proteinExistence type="predicted"/>
<feature type="signal peptide" evidence="1">
    <location>
        <begin position="1"/>
        <end position="19"/>
    </location>
</feature>
<sequence>MCYFIILLMDCTDAALTHATLLSTSVDEDSRTLAGSEMSPAKVYAVLVVVDWAIFDEIVVKGHHPRQMSKHISYLHDVFGRLQEHGHTLHSAILSLDVRKCLI</sequence>
<evidence type="ECO:0000256" key="1">
    <source>
        <dbReference type="SAM" id="SignalP"/>
    </source>
</evidence>
<accession>A0A1X7VRI7</accession>
<dbReference type="InParanoid" id="A0A1X7VRI7"/>